<comment type="caution">
    <text evidence="1">The sequence shown here is derived from an EMBL/GenBank/DDBJ whole genome shotgun (WGS) entry which is preliminary data.</text>
</comment>
<keyword evidence="2" id="KW-1185">Reference proteome</keyword>
<name>A0ABQ5E9L7_9ASTR</name>
<reference evidence="1" key="1">
    <citation type="journal article" date="2022" name="Int. J. Mol. Sci.">
        <title>Draft Genome of Tanacetum Coccineum: Genomic Comparison of Closely Related Tanacetum-Family Plants.</title>
        <authorList>
            <person name="Yamashiro T."/>
            <person name="Shiraishi A."/>
            <person name="Nakayama K."/>
            <person name="Satake H."/>
        </authorList>
    </citation>
    <scope>NUCLEOTIDE SEQUENCE</scope>
</reference>
<organism evidence="1 2">
    <name type="scientific">Tanacetum coccineum</name>
    <dbReference type="NCBI Taxonomy" id="301880"/>
    <lineage>
        <taxon>Eukaryota</taxon>
        <taxon>Viridiplantae</taxon>
        <taxon>Streptophyta</taxon>
        <taxon>Embryophyta</taxon>
        <taxon>Tracheophyta</taxon>
        <taxon>Spermatophyta</taxon>
        <taxon>Magnoliopsida</taxon>
        <taxon>eudicotyledons</taxon>
        <taxon>Gunneridae</taxon>
        <taxon>Pentapetalae</taxon>
        <taxon>asterids</taxon>
        <taxon>campanulids</taxon>
        <taxon>Asterales</taxon>
        <taxon>Asteraceae</taxon>
        <taxon>Asteroideae</taxon>
        <taxon>Anthemideae</taxon>
        <taxon>Anthemidinae</taxon>
        <taxon>Tanacetum</taxon>
    </lineage>
</organism>
<reference evidence="1" key="2">
    <citation type="submission" date="2022-01" db="EMBL/GenBank/DDBJ databases">
        <authorList>
            <person name="Yamashiro T."/>
            <person name="Shiraishi A."/>
            <person name="Satake H."/>
            <person name="Nakayama K."/>
        </authorList>
    </citation>
    <scope>NUCLEOTIDE SEQUENCE</scope>
</reference>
<sequence>MIHRKGKEVRRDEEKERRGRVVIAWTEKREEAFGKMTRKRGGWAGKGMLVERRRTMLGVREVKGSSDGIVTGRSEEVLKDGGKEGKEGVGGGREDVKGDLFEWGWKLIGEAIGAGFRGVGDGEEGAREGELRKLWEIRRKDGEGKLRDEERDGFMEGPVVEGR</sequence>
<dbReference type="EMBL" id="BQNB010016080">
    <property type="protein sequence ID" value="GJT47581.1"/>
    <property type="molecule type" value="Genomic_DNA"/>
</dbReference>
<proteinExistence type="predicted"/>
<evidence type="ECO:0000313" key="2">
    <source>
        <dbReference type="Proteomes" id="UP001151760"/>
    </source>
</evidence>
<protein>
    <submittedName>
        <fullName evidence="1">Uncharacterized protein</fullName>
    </submittedName>
</protein>
<evidence type="ECO:0000313" key="1">
    <source>
        <dbReference type="EMBL" id="GJT47581.1"/>
    </source>
</evidence>
<gene>
    <name evidence="1" type="ORF">Tco_0973738</name>
</gene>
<dbReference type="Proteomes" id="UP001151760">
    <property type="component" value="Unassembled WGS sequence"/>
</dbReference>
<accession>A0ABQ5E9L7</accession>